<sequence>SEPHCPCSSVRIPDRCKGRGSPGARPAPSYLQSFARNRRRCKIRGSPGVCPTTPPSFPLLCPSSWCRRRASPSANRWPHSWQTWGRSSMWMRSWVMRLELWLKALPHSPHRYGFSPVWVRWCWMRWELRTKLFPHSEHWYGFSPVWIRCAARSIKPLPQLEFWLKPRPHSGQMKGFSPV</sequence>
<accession>A0A8C8SH83</accession>
<dbReference type="AlphaFoldDB" id="A0A8C8SH83"/>
<proteinExistence type="predicted"/>
<organism evidence="1 2">
    <name type="scientific">Pelusios castaneus</name>
    <name type="common">West African mud turtle</name>
    <dbReference type="NCBI Taxonomy" id="367368"/>
    <lineage>
        <taxon>Eukaryota</taxon>
        <taxon>Metazoa</taxon>
        <taxon>Chordata</taxon>
        <taxon>Craniata</taxon>
        <taxon>Vertebrata</taxon>
        <taxon>Euteleostomi</taxon>
        <taxon>Archelosauria</taxon>
        <taxon>Testudinata</taxon>
        <taxon>Testudines</taxon>
        <taxon>Pleurodira</taxon>
        <taxon>Pelomedusidae</taxon>
        <taxon>Pelusios</taxon>
    </lineage>
</organism>
<reference evidence="1" key="1">
    <citation type="submission" date="2025-08" db="UniProtKB">
        <authorList>
            <consortium name="Ensembl"/>
        </authorList>
    </citation>
    <scope>IDENTIFICATION</scope>
</reference>
<dbReference type="Proteomes" id="UP000694393">
    <property type="component" value="Unplaced"/>
</dbReference>
<protein>
    <submittedName>
        <fullName evidence="1">Uncharacterized protein</fullName>
    </submittedName>
</protein>
<keyword evidence="2" id="KW-1185">Reference proteome</keyword>
<name>A0A8C8SH83_9SAUR</name>
<evidence type="ECO:0000313" key="2">
    <source>
        <dbReference type="Proteomes" id="UP000694393"/>
    </source>
</evidence>
<dbReference type="Ensembl" id="ENSPCET00000019632.1">
    <property type="protein sequence ID" value="ENSPCEP00000018983.1"/>
    <property type="gene ID" value="ENSPCEG00000014787.1"/>
</dbReference>
<evidence type="ECO:0000313" key="1">
    <source>
        <dbReference type="Ensembl" id="ENSPCEP00000018983.1"/>
    </source>
</evidence>
<reference evidence="1" key="2">
    <citation type="submission" date="2025-09" db="UniProtKB">
        <authorList>
            <consortium name="Ensembl"/>
        </authorList>
    </citation>
    <scope>IDENTIFICATION</scope>
</reference>